<name>A0A9P3CJ89_9PEZI</name>
<dbReference type="RefSeq" id="XP_044655967.1">
    <property type="nucleotide sequence ID" value="XM_044800032.1"/>
</dbReference>
<protein>
    <submittedName>
        <fullName evidence="3">Uncharacterized protein</fullName>
    </submittedName>
</protein>
<keyword evidence="2" id="KW-1133">Transmembrane helix</keyword>
<dbReference type="Proteomes" id="UP000825890">
    <property type="component" value="Unassembled WGS sequence"/>
</dbReference>
<feature type="region of interest" description="Disordered" evidence="1">
    <location>
        <begin position="86"/>
        <end position="108"/>
    </location>
</feature>
<dbReference type="OrthoDB" id="5397682at2759"/>
<sequence>MRRMALARDEEIGKRDDDFFRPRRSHSPPAAMTATFPLRWRRRRVMVVLGVLFLVYIVHLYVPGGLGAGYQTESFHPKPARTFAGYDTAKSREPKGAPPRDVDSVEDEQSQHYYNGVTRFYRLGGSLQKVAKAMGSYHHNRNVLFAAASMKSLANLVPMACEMAEKERNEVQFAVFGRSPLPLDDIQELNGIDGSCAIQWHDARGDYAEYSSDTRVESAVRGAMKHIQQYMHPQVVIMDDGAQEEAYFTKAIHTKTKDLGIPLVEIPRGKYEEWLWLTRLSAASLAQWWKPTIDIVIQAPRESSGRLIRLLQSLYNADYRGLKVPRISIELPPEVEPALQKYLTTFSWPPGRDSSLQPNLLTVHHRIPSELMSPQQASLRYVESFYPAQTKDHHVLLVSPQVEVSSVYYQYLQYALLNYRYAGSTFTALEELGGISLDVPLQCLNGSTGFQQPKVSDMGADKITGPVKADDDDPAPFLYQAPTSKATLVFGDKWATFHNFLTHRLEASHSGKAKKNAKLVAETEPAWAEYLLELMRARNLYVLHPPATFVAIHNELAQIPEEYLRTGADSHKAAISKPEDIDDSFILSAEQPVLMEYDEAEPEHNQMPLHKTLPFQGELPGIYQLPFVGYNGEIATSYALSELSEEYVHYFRKTIGGCMGDSITRAREIEPLRTDDLFCLPGQAITYAEQTVPHFDPYEEDEESALNIAEESGADEEDELEPAKVGAGAASKQPKLIIPSSTAGTKGEALDAS</sequence>
<dbReference type="PANTHER" id="PTHR33604:SF3">
    <property type="entry name" value="OSJNBA0004B13.7 PROTEIN"/>
    <property type="match status" value="1"/>
</dbReference>
<gene>
    <name evidence="3" type="ORF">CKM354_000478300</name>
</gene>
<evidence type="ECO:0000256" key="2">
    <source>
        <dbReference type="SAM" id="Phobius"/>
    </source>
</evidence>
<evidence type="ECO:0000256" key="1">
    <source>
        <dbReference type="SAM" id="MobiDB-lite"/>
    </source>
</evidence>
<feature type="region of interest" description="Disordered" evidence="1">
    <location>
        <begin position="700"/>
        <end position="753"/>
    </location>
</feature>
<accession>A0A9P3CJ89</accession>
<dbReference type="GeneID" id="68290358"/>
<reference evidence="3 4" key="1">
    <citation type="submission" date="2021-01" db="EMBL/GenBank/DDBJ databases">
        <title>Cercospora kikuchii MAFF 305040 whole genome shotgun sequence.</title>
        <authorList>
            <person name="Kashiwa T."/>
            <person name="Suzuki T."/>
        </authorList>
    </citation>
    <scope>NUCLEOTIDE SEQUENCE [LARGE SCALE GENOMIC DNA]</scope>
    <source>
        <strain evidence="3 4">MAFF 305040</strain>
    </source>
</reference>
<dbReference type="AlphaFoldDB" id="A0A9P3CJ89"/>
<dbReference type="PANTHER" id="PTHR33604">
    <property type="entry name" value="OSJNBA0004B13.7 PROTEIN"/>
    <property type="match status" value="1"/>
</dbReference>
<feature type="transmembrane region" description="Helical" evidence="2">
    <location>
        <begin position="45"/>
        <end position="62"/>
    </location>
</feature>
<evidence type="ECO:0000313" key="3">
    <source>
        <dbReference type="EMBL" id="GIZ41480.1"/>
    </source>
</evidence>
<feature type="compositionally biased region" description="Basic and acidic residues" evidence="1">
    <location>
        <begin position="89"/>
        <end position="103"/>
    </location>
</feature>
<evidence type="ECO:0000313" key="4">
    <source>
        <dbReference type="Proteomes" id="UP000825890"/>
    </source>
</evidence>
<keyword evidence="4" id="KW-1185">Reference proteome</keyword>
<organism evidence="3 4">
    <name type="scientific">Cercospora kikuchii</name>
    <dbReference type="NCBI Taxonomy" id="84275"/>
    <lineage>
        <taxon>Eukaryota</taxon>
        <taxon>Fungi</taxon>
        <taxon>Dikarya</taxon>
        <taxon>Ascomycota</taxon>
        <taxon>Pezizomycotina</taxon>
        <taxon>Dothideomycetes</taxon>
        <taxon>Dothideomycetidae</taxon>
        <taxon>Mycosphaerellales</taxon>
        <taxon>Mycosphaerellaceae</taxon>
        <taxon>Cercospora</taxon>
    </lineage>
</organism>
<comment type="caution">
    <text evidence="3">The sequence shown here is derived from an EMBL/GenBank/DDBJ whole genome shotgun (WGS) entry which is preliminary data.</text>
</comment>
<proteinExistence type="predicted"/>
<keyword evidence="2" id="KW-0812">Transmembrane</keyword>
<keyword evidence="2" id="KW-0472">Membrane</keyword>
<dbReference type="EMBL" id="BOLY01000003">
    <property type="protein sequence ID" value="GIZ41480.1"/>
    <property type="molecule type" value="Genomic_DNA"/>
</dbReference>